<dbReference type="AlphaFoldDB" id="D9PGF0"/>
<feature type="non-terminal residue" evidence="1">
    <location>
        <position position="1"/>
    </location>
</feature>
<name>D9PGF0_9ZZZZ</name>
<dbReference type="EMBL" id="ADZX01000228">
    <property type="protein sequence ID" value="EFK97363.1"/>
    <property type="molecule type" value="Genomic_DNA"/>
</dbReference>
<comment type="caution">
    <text evidence="1">The sequence shown here is derived from an EMBL/GenBank/DDBJ whole genome shotgun (WGS) entry which is preliminary data.</text>
</comment>
<reference evidence="1" key="2">
    <citation type="journal article" date="2011" name="Microb. Ecol.">
        <title>Taxonomic and Functional Metagenomic Profiling of the Microbial Community in the Anoxic Sediment of a Sub-saline Shallow Lake (Laguna de Carrizo, Central Spain).</title>
        <authorList>
            <person name="Ferrer M."/>
            <person name="Guazzaroni M.E."/>
            <person name="Richter M."/>
            <person name="Garcia-Salamanca A."/>
            <person name="Yarza P."/>
            <person name="Suarez-Suarez A."/>
            <person name="Solano J."/>
            <person name="Alcaide M."/>
            <person name="van Dillewijn P."/>
            <person name="Molina-Henares M.A."/>
            <person name="Lopez-Cortes N."/>
            <person name="Al-Ramahi Y."/>
            <person name="Guerrero C."/>
            <person name="Acosta A."/>
            <person name="de Eugenio L.I."/>
            <person name="Martinez V."/>
            <person name="Marques S."/>
            <person name="Rojo F."/>
            <person name="Santero E."/>
            <person name="Genilloud O."/>
            <person name="Perez-Perez J."/>
            <person name="Rossello-Mora R."/>
            <person name="Ramos J.L."/>
        </authorList>
    </citation>
    <scope>NUCLEOTIDE SEQUENCE</scope>
</reference>
<accession>D9PGF0</accession>
<organism evidence="1">
    <name type="scientific">sediment metagenome</name>
    <dbReference type="NCBI Taxonomy" id="749907"/>
    <lineage>
        <taxon>unclassified sequences</taxon>
        <taxon>metagenomes</taxon>
        <taxon>ecological metagenomes</taxon>
    </lineage>
</organism>
<reference evidence="1" key="1">
    <citation type="submission" date="2010-07" db="EMBL/GenBank/DDBJ databases">
        <authorList>
            <consortium name="CONSOLIDER consortium CSD2007-00005"/>
            <person name="Guazzaroni M.-E."/>
            <person name="Richter M."/>
            <person name="Garcia-Salamanca A."/>
            <person name="Yarza P."/>
            <person name="Ferrer M."/>
        </authorList>
    </citation>
    <scope>NUCLEOTIDE SEQUENCE</scope>
</reference>
<protein>
    <recommendedName>
        <fullName evidence="2">DUF11 domain-containing protein</fullName>
    </recommendedName>
</protein>
<gene>
    <name evidence="1" type="ORF">LDC_0597</name>
</gene>
<sequence>GVASFFLYFQKNNTPLNQLELNLISPNSIDSGEVMTYTLEFENNTEYTFNNIEVYVKYPKGSLDSDNKSLKETET</sequence>
<evidence type="ECO:0008006" key="2">
    <source>
        <dbReference type="Google" id="ProtNLM"/>
    </source>
</evidence>
<evidence type="ECO:0000313" key="1">
    <source>
        <dbReference type="EMBL" id="EFK97363.1"/>
    </source>
</evidence>
<proteinExistence type="predicted"/>